<evidence type="ECO:0000256" key="1">
    <source>
        <dbReference type="SAM" id="MobiDB-lite"/>
    </source>
</evidence>
<dbReference type="InParanoid" id="Q022S8"/>
<name>Q022S8_SOLUE</name>
<feature type="region of interest" description="Disordered" evidence="1">
    <location>
        <begin position="36"/>
        <end position="79"/>
    </location>
</feature>
<proteinExistence type="predicted"/>
<dbReference type="HOGENOM" id="CLU_019257_0_0_0"/>
<evidence type="ECO:0000313" key="2">
    <source>
        <dbReference type="EMBL" id="ABJ84022.1"/>
    </source>
</evidence>
<accession>Q022S8</accession>
<gene>
    <name evidence="2" type="ordered locus">Acid_3043</name>
</gene>
<dbReference type="OrthoDB" id="9813435at2"/>
<protein>
    <submittedName>
        <fullName evidence="2">Uncharacterized protein</fullName>
    </submittedName>
</protein>
<organism evidence="2">
    <name type="scientific">Solibacter usitatus (strain Ellin6076)</name>
    <dbReference type="NCBI Taxonomy" id="234267"/>
    <lineage>
        <taxon>Bacteria</taxon>
        <taxon>Pseudomonadati</taxon>
        <taxon>Acidobacteriota</taxon>
        <taxon>Terriglobia</taxon>
        <taxon>Bryobacterales</taxon>
        <taxon>Solibacteraceae</taxon>
        <taxon>Candidatus Solibacter</taxon>
    </lineage>
</organism>
<sequence length="561" mass="60393" precursor="true">MTRFALMLLASTAAMGQFIPERPVTIHPAVLSKAEHQGTFKGPGTGLGSTPPNLPPERAGRGGRGGRGAANATAPRIEAPPAPEIGAAAAAVEQSAQGTRTGIPALAAFDGLGEGFTGTTGIANAGRGGIDISLAVGPDHIIEILNGNLAVYSKKGKRFPTTGKLLYGAVPNNTVFTGFGVRCGATNNADSVVRYDQLANRWLIVLPVFTRPPDHPQGPYAMCYAVSATPDPLGPYYRYEFQRPLFPDYPRPAVWPDGYYNPTSTSDNMLPEVVTQKHDCIADRQSMLKGMPATEQCVIIDGGVFFLNADLFGKRLPPAGAPNILMSTGGTQLLKIFEDDGIYYYKVHVDWKDPGKTTVSAPQKIAVAPYHYLCDGQLSNCVSQPNTDRRLDSQGDKLMQGLVYRNLGDHESLLAEHSIATSRHGGGVRWYEFRLNGQREPELYQQSTYAPDGLYRWLASMGMDRKGNIGIGYSFGGDPNYAGQRFAARTAGDPKGQLSFHESVLAEGQAPQTNSLRWEDYTNIAVDPSDDCTFWFVGNYLKAGATSSTTRIGSFAVPGCK</sequence>
<dbReference type="STRING" id="234267.Acid_3043"/>
<dbReference type="eggNOG" id="COG3055">
    <property type="taxonomic scope" value="Bacteria"/>
</dbReference>
<reference evidence="2" key="1">
    <citation type="submission" date="2006-10" db="EMBL/GenBank/DDBJ databases">
        <title>Complete sequence of Solibacter usitatus Ellin6076.</title>
        <authorList>
            <consortium name="US DOE Joint Genome Institute"/>
            <person name="Copeland A."/>
            <person name="Lucas S."/>
            <person name="Lapidus A."/>
            <person name="Barry K."/>
            <person name="Detter J.C."/>
            <person name="Glavina del Rio T."/>
            <person name="Hammon N."/>
            <person name="Israni S."/>
            <person name="Dalin E."/>
            <person name="Tice H."/>
            <person name="Pitluck S."/>
            <person name="Thompson L.S."/>
            <person name="Brettin T."/>
            <person name="Bruce D."/>
            <person name="Han C."/>
            <person name="Tapia R."/>
            <person name="Gilna P."/>
            <person name="Schmutz J."/>
            <person name="Larimer F."/>
            <person name="Land M."/>
            <person name="Hauser L."/>
            <person name="Kyrpides N."/>
            <person name="Mikhailova N."/>
            <person name="Janssen P.H."/>
            <person name="Kuske C.R."/>
            <person name="Richardson P."/>
        </authorList>
    </citation>
    <scope>NUCLEOTIDE SEQUENCE</scope>
    <source>
        <strain evidence="2">Ellin6076</strain>
    </source>
</reference>
<dbReference type="EMBL" id="CP000473">
    <property type="protein sequence ID" value="ABJ84022.1"/>
    <property type="molecule type" value="Genomic_DNA"/>
</dbReference>
<dbReference type="AlphaFoldDB" id="Q022S8"/>
<dbReference type="KEGG" id="sus:Acid_3043"/>